<name>A0A161S6K0_9BACL</name>
<evidence type="ECO:0000313" key="2">
    <source>
        <dbReference type="EMBL" id="KZE74935.1"/>
    </source>
</evidence>
<organism evidence="2 3">
    <name type="scientific">Paenibacillus elgii</name>
    <dbReference type="NCBI Taxonomy" id="189691"/>
    <lineage>
        <taxon>Bacteria</taxon>
        <taxon>Bacillati</taxon>
        <taxon>Bacillota</taxon>
        <taxon>Bacilli</taxon>
        <taxon>Bacillales</taxon>
        <taxon>Paenibacillaceae</taxon>
        <taxon>Paenibacillus</taxon>
    </lineage>
</organism>
<dbReference type="GO" id="GO:0019239">
    <property type="term" value="F:deaminase activity"/>
    <property type="evidence" value="ECO:0007669"/>
    <property type="project" value="TreeGrafter"/>
</dbReference>
<dbReference type="PANTHER" id="PTHR11803">
    <property type="entry name" value="2-IMINOBUTANOATE/2-IMINOPROPANOATE DEAMINASE RIDA"/>
    <property type="match status" value="1"/>
</dbReference>
<dbReference type="RefSeq" id="WP_063185444.1">
    <property type="nucleotide sequence ID" value="NZ_LQRA01000075.1"/>
</dbReference>
<dbReference type="PANTHER" id="PTHR11803:SF39">
    <property type="entry name" value="2-IMINOBUTANOATE_2-IMINOPROPANOATE DEAMINASE"/>
    <property type="match status" value="1"/>
</dbReference>
<dbReference type="SUPFAM" id="SSF55298">
    <property type="entry name" value="YjgF-like"/>
    <property type="match status" value="1"/>
</dbReference>
<dbReference type="Proteomes" id="UP000076563">
    <property type="component" value="Unassembled WGS sequence"/>
</dbReference>
<dbReference type="Gene3D" id="3.30.1330.40">
    <property type="entry name" value="RutC-like"/>
    <property type="match status" value="1"/>
</dbReference>
<dbReference type="InterPro" id="IPR035959">
    <property type="entry name" value="RutC-like_sf"/>
</dbReference>
<comment type="caution">
    <text evidence="2">The sequence shown here is derived from an EMBL/GenBank/DDBJ whole genome shotgun (WGS) entry which is preliminary data.</text>
</comment>
<evidence type="ECO:0000256" key="1">
    <source>
        <dbReference type="ARBA" id="ARBA00010552"/>
    </source>
</evidence>
<keyword evidence="3" id="KW-1185">Reference proteome</keyword>
<dbReference type="CDD" id="cd00448">
    <property type="entry name" value="YjgF_YER057c_UK114_family"/>
    <property type="match status" value="1"/>
</dbReference>
<accession>A0A161S6K0</accession>
<dbReference type="OrthoDB" id="9803101at2"/>
<reference evidence="3" key="1">
    <citation type="submission" date="2016-01" db="EMBL/GenBank/DDBJ databases">
        <title>Draft genome of Chromobacterium sp. F49.</title>
        <authorList>
            <person name="Hong K.W."/>
        </authorList>
    </citation>
    <scope>NUCLEOTIDE SEQUENCE [LARGE SCALE GENOMIC DNA]</scope>
    <source>
        <strain evidence="3">M63</strain>
    </source>
</reference>
<dbReference type="EMBL" id="LQRA01000075">
    <property type="protein sequence ID" value="KZE74935.1"/>
    <property type="molecule type" value="Genomic_DNA"/>
</dbReference>
<protein>
    <submittedName>
        <fullName evidence="2">Reactive intermediate/imine deaminase</fullName>
    </submittedName>
</protein>
<dbReference type="InterPro" id="IPR006175">
    <property type="entry name" value="YjgF/YER057c/UK114"/>
</dbReference>
<dbReference type="InterPro" id="IPR006056">
    <property type="entry name" value="RidA"/>
</dbReference>
<dbReference type="NCBIfam" id="TIGR00004">
    <property type="entry name" value="Rid family detoxifying hydrolase"/>
    <property type="match status" value="1"/>
</dbReference>
<comment type="similarity">
    <text evidence="1">Belongs to the RutC family.</text>
</comment>
<proteinExistence type="inferred from homology"/>
<sequence length="126" mass="13792">MSHTAITTTKAPAAIGPYSQAITLGNAVYTSGMLPIDAEGNLKEGIVDQTHQILKNLQAVLAEAGLSLVDVVKTSVFMTDLEQFQQMNEVYSQYFSNHHPARTTVEVSRLPRDAKIEVELIAIKHI</sequence>
<dbReference type="FunFam" id="3.30.1330.40:FF:000001">
    <property type="entry name" value="L-PSP family endoribonuclease"/>
    <property type="match status" value="1"/>
</dbReference>
<dbReference type="GO" id="GO:0005829">
    <property type="term" value="C:cytosol"/>
    <property type="evidence" value="ECO:0007669"/>
    <property type="project" value="TreeGrafter"/>
</dbReference>
<dbReference type="Pfam" id="PF01042">
    <property type="entry name" value="Ribonuc_L-PSP"/>
    <property type="match status" value="1"/>
</dbReference>
<evidence type="ECO:0000313" key="3">
    <source>
        <dbReference type="Proteomes" id="UP000076563"/>
    </source>
</evidence>
<dbReference type="AlphaFoldDB" id="A0A161S6K0"/>
<gene>
    <name evidence="2" type="ORF">AV654_28750</name>
</gene>